<evidence type="ECO:0000313" key="4">
    <source>
        <dbReference type="EMBL" id="RGC03996.1"/>
    </source>
</evidence>
<dbReference type="PANTHER" id="PTHR42715">
    <property type="entry name" value="BETA-GLUCOSIDASE"/>
    <property type="match status" value="1"/>
</dbReference>
<dbReference type="Gene3D" id="3.20.20.300">
    <property type="entry name" value="Glycoside hydrolase, family 3, N-terminal domain"/>
    <property type="match status" value="1"/>
</dbReference>
<dbReference type="InterPro" id="IPR036881">
    <property type="entry name" value="Glyco_hydro_3_C_sf"/>
</dbReference>
<dbReference type="InterPro" id="IPR026891">
    <property type="entry name" value="Fn3-like"/>
</dbReference>
<evidence type="ECO:0000256" key="2">
    <source>
        <dbReference type="ARBA" id="ARBA00022801"/>
    </source>
</evidence>
<organism evidence="4 5">
    <name type="scientific">Faecalibacterium prausnitzii</name>
    <dbReference type="NCBI Taxonomy" id="853"/>
    <lineage>
        <taxon>Bacteria</taxon>
        <taxon>Bacillati</taxon>
        <taxon>Bacillota</taxon>
        <taxon>Clostridia</taxon>
        <taxon>Eubacteriales</taxon>
        <taxon>Oscillospiraceae</taxon>
        <taxon>Faecalibacterium</taxon>
    </lineage>
</organism>
<reference evidence="4 5" key="1">
    <citation type="submission" date="2018-08" db="EMBL/GenBank/DDBJ databases">
        <title>A genome reference for cultivated species of the human gut microbiota.</title>
        <authorList>
            <person name="Zou Y."/>
            <person name="Xue W."/>
            <person name="Luo G."/>
        </authorList>
    </citation>
    <scope>NUCLEOTIDE SEQUENCE [LARGE SCALE GENOMIC DNA]</scope>
    <source>
        <strain evidence="4 5">AM42-11AC</strain>
    </source>
</reference>
<dbReference type="Pfam" id="PF00933">
    <property type="entry name" value="Glyco_hydro_3"/>
    <property type="match status" value="1"/>
</dbReference>
<keyword evidence="4" id="KW-0808">Transferase</keyword>
<dbReference type="Pfam" id="PF14310">
    <property type="entry name" value="Fn3-like"/>
    <property type="match status" value="1"/>
</dbReference>
<dbReference type="Proteomes" id="UP000261079">
    <property type="component" value="Unassembled WGS sequence"/>
</dbReference>
<protein>
    <submittedName>
        <fullName evidence="4">Beta-1,3-N-acetylglucosaminyltransferase</fullName>
    </submittedName>
</protein>
<dbReference type="SUPFAM" id="SSF51445">
    <property type="entry name" value="(Trans)glycosidases"/>
    <property type="match status" value="1"/>
</dbReference>
<comment type="caution">
    <text evidence="4">The sequence shown here is derived from an EMBL/GenBank/DDBJ whole genome shotgun (WGS) entry which is preliminary data.</text>
</comment>
<dbReference type="GO" id="GO:0004553">
    <property type="term" value="F:hydrolase activity, hydrolyzing O-glycosyl compounds"/>
    <property type="evidence" value="ECO:0007669"/>
    <property type="project" value="InterPro"/>
</dbReference>
<proteinExistence type="inferred from homology"/>
<dbReference type="SMART" id="SM01217">
    <property type="entry name" value="Fn3_like"/>
    <property type="match status" value="1"/>
</dbReference>
<gene>
    <name evidence="4" type="ORF">DW905_13445</name>
</gene>
<keyword evidence="4" id="KW-0328">Glycosyltransferase</keyword>
<dbReference type="Gene3D" id="3.40.50.1700">
    <property type="entry name" value="Glycoside hydrolase family 3 C-terminal domain"/>
    <property type="match status" value="1"/>
</dbReference>
<dbReference type="Pfam" id="PF01915">
    <property type="entry name" value="Glyco_hydro_3_C"/>
    <property type="match status" value="1"/>
</dbReference>
<keyword evidence="2" id="KW-0378">Hydrolase</keyword>
<dbReference type="PRINTS" id="PR00133">
    <property type="entry name" value="GLHYDRLASE3"/>
</dbReference>
<evidence type="ECO:0000313" key="5">
    <source>
        <dbReference type="Proteomes" id="UP000261079"/>
    </source>
</evidence>
<accession>A0A3E2V0B6</accession>
<dbReference type="InterPro" id="IPR002772">
    <property type="entry name" value="Glyco_hydro_3_C"/>
</dbReference>
<dbReference type="SUPFAM" id="SSF52279">
    <property type="entry name" value="Beta-D-glucan exohydrolase, C-terminal domain"/>
    <property type="match status" value="1"/>
</dbReference>
<dbReference type="GO" id="GO:0005975">
    <property type="term" value="P:carbohydrate metabolic process"/>
    <property type="evidence" value="ECO:0007669"/>
    <property type="project" value="InterPro"/>
</dbReference>
<dbReference type="Gene3D" id="2.60.40.10">
    <property type="entry name" value="Immunoglobulins"/>
    <property type="match status" value="1"/>
</dbReference>
<comment type="similarity">
    <text evidence="1">Belongs to the glycosyl hydrolase 3 family.</text>
</comment>
<evidence type="ECO:0000259" key="3">
    <source>
        <dbReference type="SMART" id="SM01217"/>
    </source>
</evidence>
<dbReference type="InterPro" id="IPR036962">
    <property type="entry name" value="Glyco_hydro_3_N_sf"/>
</dbReference>
<evidence type="ECO:0000256" key="1">
    <source>
        <dbReference type="ARBA" id="ARBA00005336"/>
    </source>
</evidence>
<dbReference type="InterPro" id="IPR017853">
    <property type="entry name" value="GH"/>
</dbReference>
<dbReference type="InterPro" id="IPR050288">
    <property type="entry name" value="Cellulose_deg_GH3"/>
</dbReference>
<feature type="domain" description="Fibronectin type III-like" evidence="3">
    <location>
        <begin position="293"/>
        <end position="364"/>
    </location>
</feature>
<dbReference type="InterPro" id="IPR001764">
    <property type="entry name" value="Glyco_hydro_3_N"/>
</dbReference>
<sequence length="804" mass="85995">MVLLKSDGAFPLADPQPVALYGPGARHTVKGGTGSGDVNTRQFVTVEQGLERAGCTITSKAWLDGYQAAFDAARRATDKAILDTLARDGMSDIIWSLGNETRPFSYDLPMDGSGDTAIYVLSRLSGEGADRTAQPGDFCLTDRETREILTLAQRYPRFLLVLNVGGVVDLSPVVDQVGNILLLSQLGSVTGDAFADVLLGRAYPSGKLSATWAPWADYCHQGDFAQPDDTRYREGIYVGYRYFDSVGKSPLFPFGFGLGYTTFAITPTAVRAKDGQVTVEALVRNTGSRPGREVPQLYVGVPAGKLDQPHQTLAAFTKTGELAPGGQETVHLTFPISQLASYDAETSSLLLEQGSYLLYLGSSSRGIRLIGAVHLGRDVVLKQVARVGGEPDFTDWKPAPLPQPALAAGLPVVELNLASIQMPAAAPARPDPAAMALVKGMTDEELADLCIGGYTGQGSDEMVGNAGRKVLGAAGETCDWYTARGIPSLVMADGPAGLRLCQTYGVDGQGQYPVNRHPYDDLLEEMPEETLARLPLKLPAQRSGRLYEQNCTAIPVGMALAQSWNPAAVEVCGDVVGDEMERFGVHLWLAPALNIHRLPLCGRNFEYYSEDPLLSGRIAAAITRGVQAHPGCGVTIKHFCANNQETLRMHSNSVVSPRALRDIYLKGFELAIRESLPAALMTSYNLVNGEHTSQRPDLLETLLRQEWGYQGLVMSDWVIAGMQGDGHKHPDACASGCIRAGNDLMMPGGPGDKANLLAAVNDPNARYPVTRADLEHCAARVAAAAIQLAAAHRPPDAPVSVGTT</sequence>
<name>A0A3E2V0B6_9FIRM</name>
<dbReference type="PANTHER" id="PTHR42715:SF10">
    <property type="entry name" value="BETA-GLUCOSIDASE"/>
    <property type="match status" value="1"/>
</dbReference>
<dbReference type="AlphaFoldDB" id="A0A3E2V0B6"/>
<dbReference type="InterPro" id="IPR013783">
    <property type="entry name" value="Ig-like_fold"/>
</dbReference>
<dbReference type="EMBL" id="QVEZ01000013">
    <property type="protein sequence ID" value="RGC03996.1"/>
    <property type="molecule type" value="Genomic_DNA"/>
</dbReference>
<dbReference type="GO" id="GO:0016757">
    <property type="term" value="F:glycosyltransferase activity"/>
    <property type="evidence" value="ECO:0007669"/>
    <property type="project" value="UniProtKB-KW"/>
</dbReference>